<comment type="catalytic activity">
    <reaction evidence="6">
        <text>2 pyruvate + H(+) = (2S)-2-acetolactate + CO2</text>
        <dbReference type="Rhea" id="RHEA:25249"/>
        <dbReference type="ChEBI" id="CHEBI:15361"/>
        <dbReference type="ChEBI" id="CHEBI:15378"/>
        <dbReference type="ChEBI" id="CHEBI:16526"/>
        <dbReference type="ChEBI" id="CHEBI:58476"/>
        <dbReference type="EC" id="2.2.1.6"/>
    </reaction>
</comment>
<dbReference type="EC" id="2.2.1.6" evidence="6"/>
<evidence type="ECO:0000256" key="6">
    <source>
        <dbReference type="RuleBase" id="RU368092"/>
    </source>
</evidence>
<dbReference type="GO" id="GO:0003984">
    <property type="term" value="F:acetolactate synthase activity"/>
    <property type="evidence" value="ECO:0007669"/>
    <property type="project" value="UniProtKB-UniRule"/>
</dbReference>
<dbReference type="GeneID" id="36960459"/>
<dbReference type="CDD" id="cd04878">
    <property type="entry name" value="ACT_AHAS"/>
    <property type="match status" value="1"/>
</dbReference>
<dbReference type="Gene3D" id="3.30.70.1150">
    <property type="entry name" value="ACT-like. Chain A, domain 2"/>
    <property type="match status" value="1"/>
</dbReference>
<name>A0A2U9NU12_9STRA</name>
<evidence type="ECO:0000256" key="5">
    <source>
        <dbReference type="ARBA" id="ARBA00023304"/>
    </source>
</evidence>
<dbReference type="InterPro" id="IPR004789">
    <property type="entry name" value="Acetalactate_synth_ssu"/>
</dbReference>
<evidence type="ECO:0000256" key="3">
    <source>
        <dbReference type="ARBA" id="ARBA00006341"/>
    </source>
</evidence>
<dbReference type="InterPro" id="IPR019455">
    <property type="entry name" value="Acetolactate_synth_ssu_C"/>
</dbReference>
<evidence type="ECO:0000256" key="1">
    <source>
        <dbReference type="ARBA" id="ARBA00004974"/>
    </source>
</evidence>
<comment type="similarity">
    <text evidence="3 6">Belongs to the acetolactate synthase small subunit family.</text>
</comment>
<proteinExistence type="inferred from homology"/>
<dbReference type="GO" id="GO:0009097">
    <property type="term" value="P:isoleucine biosynthetic process"/>
    <property type="evidence" value="ECO:0007669"/>
    <property type="project" value="UniProtKB-UniRule"/>
</dbReference>
<dbReference type="Pfam" id="PF22629">
    <property type="entry name" value="ACT_AHAS_ss"/>
    <property type="match status" value="1"/>
</dbReference>
<dbReference type="SUPFAM" id="SSF55021">
    <property type="entry name" value="ACT-like"/>
    <property type="match status" value="2"/>
</dbReference>
<protein>
    <recommendedName>
        <fullName evidence="6">Acetolactate synthase small subunit</fullName>
        <shortName evidence="6">AHAS</shortName>
        <shortName evidence="6">ALS</shortName>
        <ecNumber evidence="6">2.2.1.6</ecNumber>
    </recommendedName>
    <alternativeName>
        <fullName evidence="6">Acetohydroxy-acid synthase small subunit</fullName>
    </alternativeName>
</protein>
<gene>
    <name evidence="8" type="primary">ilvH</name>
</gene>
<dbReference type="InterPro" id="IPR027271">
    <property type="entry name" value="Acetolactate_synth/TF_NikR_C"/>
</dbReference>
<dbReference type="Gene3D" id="3.30.70.260">
    <property type="match status" value="1"/>
</dbReference>
<sequence>MELEYNYECLLSILVENQPSILTRIVGLLTRRGFVINSLAVGTTEYDGLSRIVIALPGNLRMIDQVTRQLYKIFPTVKVFNLTNIPSITRELILIKILASIEERRQILEIAKIFNANIVDCTNRTVTLEITGDAKKIVAIEQMLHKFGILEKVRTGKIGLTIESITTGQLYKVERESLRRKMINSHVIEIETKLYL</sequence>
<dbReference type="Pfam" id="PF10369">
    <property type="entry name" value="ALS_ss_C"/>
    <property type="match status" value="1"/>
</dbReference>
<dbReference type="GO" id="GO:1990610">
    <property type="term" value="F:acetolactate synthase regulator activity"/>
    <property type="evidence" value="ECO:0007669"/>
    <property type="project" value="UniProtKB-UniRule"/>
</dbReference>
<keyword evidence="8" id="KW-0150">Chloroplast</keyword>
<dbReference type="InterPro" id="IPR039557">
    <property type="entry name" value="AHAS_ACT"/>
</dbReference>
<dbReference type="RefSeq" id="YP_009497779.1">
    <property type="nucleotide sequence ID" value="NC_038009.1"/>
</dbReference>
<dbReference type="PANTHER" id="PTHR30239">
    <property type="entry name" value="ACETOLACTATE SYNTHASE SMALL SUBUNIT"/>
    <property type="match status" value="1"/>
</dbReference>
<evidence type="ECO:0000256" key="2">
    <source>
        <dbReference type="ARBA" id="ARBA00005025"/>
    </source>
</evidence>
<dbReference type="PANTHER" id="PTHR30239:SF0">
    <property type="entry name" value="ACETOLACTATE SYNTHASE SMALL SUBUNIT 1, CHLOROPLASTIC"/>
    <property type="match status" value="1"/>
</dbReference>
<dbReference type="EMBL" id="MG755808">
    <property type="protein sequence ID" value="AWT40492.1"/>
    <property type="molecule type" value="Genomic_DNA"/>
</dbReference>
<evidence type="ECO:0000313" key="8">
    <source>
        <dbReference type="EMBL" id="AWT40492.1"/>
    </source>
</evidence>
<comment type="subunit">
    <text evidence="6">Dimer of large and small chains.</text>
</comment>
<evidence type="ECO:0000256" key="4">
    <source>
        <dbReference type="ARBA" id="ARBA00022605"/>
    </source>
</evidence>
<dbReference type="NCBIfam" id="TIGR00119">
    <property type="entry name" value="acolac_sm"/>
    <property type="match status" value="1"/>
</dbReference>
<comment type="function">
    <text evidence="6">Catalyzes the conversion of 2 pyruvate molecules into acetolactate in the first common step of the biosynthetic pathway of the branched-amino acids such as leucine, isoleucine, and valine.</text>
</comment>
<dbReference type="GO" id="GO:0005829">
    <property type="term" value="C:cytosol"/>
    <property type="evidence" value="ECO:0007669"/>
    <property type="project" value="TreeGrafter"/>
</dbReference>
<dbReference type="GO" id="GO:0009099">
    <property type="term" value="P:L-valine biosynthetic process"/>
    <property type="evidence" value="ECO:0007669"/>
    <property type="project" value="UniProtKB-UniRule"/>
</dbReference>
<keyword evidence="4 6" id="KW-0028">Amino-acid biosynthesis</keyword>
<dbReference type="InterPro" id="IPR002912">
    <property type="entry name" value="ACT_dom"/>
</dbReference>
<keyword evidence="5 6" id="KW-0100">Branched-chain amino acid biosynthesis</keyword>
<dbReference type="NCBIfam" id="NF008864">
    <property type="entry name" value="PRK11895.1"/>
    <property type="match status" value="1"/>
</dbReference>
<evidence type="ECO:0000259" key="7">
    <source>
        <dbReference type="PROSITE" id="PS51671"/>
    </source>
</evidence>
<keyword evidence="8" id="KW-0934">Plastid</keyword>
<dbReference type="AlphaFoldDB" id="A0A2U9NU12"/>
<accession>A0A2U9NU12</accession>
<organism evidence="8">
    <name type="scientific">Acanthoceras zachariasii</name>
    <dbReference type="NCBI Taxonomy" id="451788"/>
    <lineage>
        <taxon>Eukaryota</taxon>
        <taxon>Sar</taxon>
        <taxon>Stramenopiles</taxon>
        <taxon>Ochrophyta</taxon>
        <taxon>Bacillariophyta</taxon>
        <taxon>Coscinodiscophyceae</taxon>
        <taxon>Chaetocerotophycidae</taxon>
        <taxon>Chaetocerotales</taxon>
        <taxon>Acanthocerataceae</taxon>
        <taxon>Acanthoceras</taxon>
    </lineage>
</organism>
<keyword evidence="6" id="KW-0808">Transferase</keyword>
<feature type="domain" description="ACT" evidence="7">
    <location>
        <begin position="10"/>
        <end position="84"/>
    </location>
</feature>
<comment type="pathway">
    <text evidence="2 6">Amino-acid biosynthesis; L-valine biosynthesis; L-valine from pyruvate: step 1/4.</text>
</comment>
<dbReference type="UniPathway" id="UPA00049">
    <property type="reaction ID" value="UER00059"/>
</dbReference>
<reference evidence="8" key="1">
    <citation type="journal article" date="2018" name="Adv. Bot. Res.">
        <title>Evolution of the Plastid Genomes in Diatoms.</title>
        <authorList>
            <person name="Yu M."/>
            <person name="Ashworth M.P."/>
            <person name="Hajrah N.H."/>
            <person name="Khiyami M.A."/>
            <person name="Sabir M.J."/>
            <person name="Alhebshi A.M."/>
            <person name="Al-Malki A.L."/>
            <person name="Sabir J.S.M."/>
            <person name="Theriot E.C."/>
            <person name="Jansen R.K."/>
        </authorList>
    </citation>
    <scope>NUCLEOTIDE SEQUENCE</scope>
</reference>
<comment type="pathway">
    <text evidence="1 6">Amino-acid biosynthesis; L-isoleucine biosynthesis; L-isoleucine from 2-oxobutanoate: step 1/4.</text>
</comment>
<geneLocation type="chloroplast" evidence="8"/>
<dbReference type="InterPro" id="IPR054480">
    <property type="entry name" value="AHAS_small-like_ACT"/>
</dbReference>
<dbReference type="UniPathway" id="UPA00047">
    <property type="reaction ID" value="UER00055"/>
</dbReference>
<dbReference type="InterPro" id="IPR045865">
    <property type="entry name" value="ACT-like_dom_sf"/>
</dbReference>
<dbReference type="PROSITE" id="PS51671">
    <property type="entry name" value="ACT"/>
    <property type="match status" value="1"/>
</dbReference>